<dbReference type="SUPFAM" id="SSF50630">
    <property type="entry name" value="Acid proteases"/>
    <property type="match status" value="1"/>
</dbReference>
<dbReference type="InterPro" id="IPR021109">
    <property type="entry name" value="Peptidase_aspartic_dom_sf"/>
</dbReference>
<dbReference type="PROSITE" id="PS51767">
    <property type="entry name" value="PEPTIDASE_A1"/>
    <property type="match status" value="1"/>
</dbReference>
<feature type="region of interest" description="Disordered" evidence="7">
    <location>
        <begin position="546"/>
        <end position="567"/>
    </location>
</feature>
<dbReference type="Gene3D" id="2.40.70.10">
    <property type="entry name" value="Acid Proteases"/>
    <property type="match status" value="3"/>
</dbReference>
<keyword evidence="5 6" id="KW-0378">Hydrolase</keyword>
<reference evidence="10" key="1">
    <citation type="submission" date="2022-08" db="EMBL/GenBank/DDBJ databases">
        <authorList>
            <person name="Byrne P K."/>
        </authorList>
    </citation>
    <scope>NUCLEOTIDE SEQUENCE</scope>
    <source>
        <strain evidence="10">UCD650</strain>
    </source>
</reference>
<dbReference type="InterPro" id="IPR033876">
    <property type="entry name" value="SAP-like"/>
</dbReference>
<feature type="chain" id="PRO_5046609318" description="Peptidase A1 domain-containing protein" evidence="8">
    <location>
        <begin position="22"/>
        <end position="587"/>
    </location>
</feature>
<evidence type="ECO:0000256" key="2">
    <source>
        <dbReference type="ARBA" id="ARBA00022670"/>
    </source>
</evidence>
<dbReference type="Pfam" id="PF00026">
    <property type="entry name" value="Asp"/>
    <property type="match status" value="2"/>
</dbReference>
<evidence type="ECO:0000256" key="1">
    <source>
        <dbReference type="ARBA" id="ARBA00007447"/>
    </source>
</evidence>
<evidence type="ECO:0000256" key="8">
    <source>
        <dbReference type="SAM" id="SignalP"/>
    </source>
</evidence>
<dbReference type="InterPro" id="IPR001461">
    <property type="entry name" value="Aspartic_peptidase_A1"/>
</dbReference>
<evidence type="ECO:0000256" key="6">
    <source>
        <dbReference type="RuleBase" id="RU000454"/>
    </source>
</evidence>
<dbReference type="CDD" id="cd05474">
    <property type="entry name" value="SAP_like"/>
    <property type="match status" value="1"/>
</dbReference>
<dbReference type="EMBL" id="OX291502">
    <property type="protein sequence ID" value="CAI1578741.1"/>
    <property type="molecule type" value="Genomic_DNA"/>
</dbReference>
<evidence type="ECO:0000256" key="4">
    <source>
        <dbReference type="ARBA" id="ARBA00022750"/>
    </source>
</evidence>
<dbReference type="InterPro" id="IPR001969">
    <property type="entry name" value="Aspartic_peptidase_AS"/>
</dbReference>
<organism evidence="10 11">
    <name type="scientific">Saccharomyces eubayanus</name>
    <name type="common">Yeast</name>
    <dbReference type="NCBI Taxonomy" id="1080349"/>
    <lineage>
        <taxon>Eukaryota</taxon>
        <taxon>Fungi</taxon>
        <taxon>Dikarya</taxon>
        <taxon>Ascomycota</taxon>
        <taxon>Saccharomycotina</taxon>
        <taxon>Saccharomycetes</taxon>
        <taxon>Saccharomycetales</taxon>
        <taxon>Saccharomycetaceae</taxon>
        <taxon>Saccharomyces</taxon>
    </lineage>
</organism>
<name>A0ABN8VE10_SACEU</name>
<keyword evidence="3 8" id="KW-0732">Signal</keyword>
<sequence length="587" mass="60953">MRLATIRSALLSSLFASQALAKIIPVADNRDDGDDTGSKYVKLSFDKLYGDSLENAGSDKTLEVRLLKRDDGYEEIIIMNQKSFYSVELEVGTPAQNITVLVDTGSSDLWIMGSSNPYCSSSSSDSSKRVVMKRDISSSSGGLLDGINPFGWLTETGSATATGSAGGSGGGSGGGGGGSTGGGGGGGFATATQSVPASEATMDCKEYGTFTTSDSSTFKSNNSDFEISYGDGTFASGVFGTDVLNLSDLNVTGLSFAVANKTNSSMGVLGIGLPALEVTYSGSSASTGGKSYKYDNFPIVLKNSGAIKSNSYSLYLNDLDAKHGTILFGGVDHNKYSGTLYTVPLVNTLRGFSSPIQFEVTLNGLGTLESNGDEKTLTTTKIPALLDSGTTLTYLPEEMVDLIAEEVGAQYSSRVGYYVMKCPSSNNSTQIVFDFGGFHINAALSSFILSTTGSTCILGILPTGDSSSILGDSFLTNAYVVYDLDNLEVSMAQAKYNVTSEDIDIISTSVPNAVKAPGYTNTWSTSASIVTGGNIFTIDSSATASYSGNVTSSTASATSTTSSKRNGGDRTVPSLLFTLISLISAFI</sequence>
<feature type="domain" description="Peptidase A1" evidence="9">
    <location>
        <begin position="85"/>
        <end position="492"/>
    </location>
</feature>
<dbReference type="PANTHER" id="PTHR47966">
    <property type="entry name" value="BETA-SITE APP-CLEAVING ENZYME, ISOFORM A-RELATED"/>
    <property type="match status" value="1"/>
</dbReference>
<keyword evidence="11" id="KW-1185">Reference proteome</keyword>
<feature type="region of interest" description="Disordered" evidence="7">
    <location>
        <begin position="161"/>
        <end position="192"/>
    </location>
</feature>
<keyword evidence="4 6" id="KW-0064">Aspartyl protease</keyword>
<gene>
    <name evidence="10" type="primary">U6500L01830</name>
    <name evidence="10" type="ORF">SEUBUCD650_0L01830</name>
</gene>
<evidence type="ECO:0000256" key="7">
    <source>
        <dbReference type="SAM" id="MobiDB-lite"/>
    </source>
</evidence>
<evidence type="ECO:0000256" key="3">
    <source>
        <dbReference type="ARBA" id="ARBA00022729"/>
    </source>
</evidence>
<evidence type="ECO:0000313" key="11">
    <source>
        <dbReference type="Proteomes" id="UP001152964"/>
    </source>
</evidence>
<keyword evidence="2 6" id="KW-0645">Protease</keyword>
<dbReference type="PROSITE" id="PS00141">
    <property type="entry name" value="ASP_PROTEASE"/>
    <property type="match status" value="2"/>
</dbReference>
<evidence type="ECO:0000313" key="10">
    <source>
        <dbReference type="EMBL" id="CAI1578741.1"/>
    </source>
</evidence>
<dbReference type="PANTHER" id="PTHR47966:SF65">
    <property type="entry name" value="ASPARTIC-TYPE ENDOPEPTIDASE"/>
    <property type="match status" value="1"/>
</dbReference>
<comment type="similarity">
    <text evidence="1 6">Belongs to the peptidase A1 family.</text>
</comment>
<accession>A0ABN8VE10</accession>
<proteinExistence type="inferred from homology"/>
<evidence type="ECO:0000259" key="9">
    <source>
        <dbReference type="PROSITE" id="PS51767"/>
    </source>
</evidence>
<feature type="compositionally biased region" description="Low complexity" evidence="7">
    <location>
        <begin position="551"/>
        <end position="563"/>
    </location>
</feature>
<feature type="signal peptide" evidence="8">
    <location>
        <begin position="1"/>
        <end position="21"/>
    </location>
</feature>
<dbReference type="PRINTS" id="PR00792">
    <property type="entry name" value="PEPSIN"/>
</dbReference>
<evidence type="ECO:0000256" key="5">
    <source>
        <dbReference type="ARBA" id="ARBA00022801"/>
    </source>
</evidence>
<dbReference type="Proteomes" id="UP001152964">
    <property type="component" value="Chromosome 12"/>
</dbReference>
<feature type="compositionally biased region" description="Gly residues" evidence="7">
    <location>
        <begin position="164"/>
        <end position="188"/>
    </location>
</feature>
<protein>
    <recommendedName>
        <fullName evidence="9">Peptidase A1 domain-containing protein</fullName>
    </recommendedName>
</protein>
<dbReference type="InterPro" id="IPR033121">
    <property type="entry name" value="PEPTIDASE_A1"/>
</dbReference>